<evidence type="ECO:0000256" key="4">
    <source>
        <dbReference type="ARBA" id="ARBA00022842"/>
    </source>
</evidence>
<dbReference type="GO" id="GO:0031499">
    <property type="term" value="C:TRAMP complex"/>
    <property type="evidence" value="ECO:0007669"/>
    <property type="project" value="TreeGrafter"/>
</dbReference>
<evidence type="ECO:0000259" key="7">
    <source>
        <dbReference type="Pfam" id="PF22600"/>
    </source>
</evidence>
<feature type="compositionally biased region" description="Basic and acidic residues" evidence="5">
    <location>
        <begin position="367"/>
        <end position="382"/>
    </location>
</feature>
<proteinExistence type="inferred from homology"/>
<dbReference type="GO" id="GO:0005730">
    <property type="term" value="C:nucleolus"/>
    <property type="evidence" value="ECO:0007669"/>
    <property type="project" value="TreeGrafter"/>
</dbReference>
<dbReference type="Pfam" id="PF03828">
    <property type="entry name" value="PAP_assoc"/>
    <property type="match status" value="1"/>
</dbReference>
<feature type="compositionally biased region" description="Low complexity" evidence="5">
    <location>
        <begin position="383"/>
        <end position="398"/>
    </location>
</feature>
<dbReference type="InterPro" id="IPR054708">
    <property type="entry name" value="MTPAP-like_central"/>
</dbReference>
<gene>
    <name evidence="8" type="ORF">CU098_010818</name>
</gene>
<dbReference type="STRING" id="4846.A0A367KCP3"/>
<evidence type="ECO:0000256" key="1">
    <source>
        <dbReference type="ARBA" id="ARBA00008593"/>
    </source>
</evidence>
<protein>
    <recommendedName>
        <fullName evidence="2">polynucleotide adenylyltransferase</fullName>
        <ecNumber evidence="2">2.7.7.19</ecNumber>
    </recommendedName>
</protein>
<dbReference type="EMBL" id="PJQM01001889">
    <property type="protein sequence ID" value="RCH99994.1"/>
    <property type="molecule type" value="Genomic_DNA"/>
</dbReference>
<evidence type="ECO:0000256" key="3">
    <source>
        <dbReference type="ARBA" id="ARBA00022723"/>
    </source>
</evidence>
<reference evidence="8 9" key="1">
    <citation type="journal article" date="2018" name="G3 (Bethesda)">
        <title>Phylogenetic and Phylogenomic Definition of Rhizopus Species.</title>
        <authorList>
            <person name="Gryganskyi A.P."/>
            <person name="Golan J."/>
            <person name="Dolatabadi S."/>
            <person name="Mondo S."/>
            <person name="Robb S."/>
            <person name="Idnurm A."/>
            <person name="Muszewska A."/>
            <person name="Steczkiewicz K."/>
            <person name="Masonjones S."/>
            <person name="Liao H.L."/>
            <person name="Gajdeczka M.T."/>
            <person name="Anike F."/>
            <person name="Vuek A."/>
            <person name="Anishchenko I.M."/>
            <person name="Voigt K."/>
            <person name="de Hoog G.S."/>
            <person name="Smith M.E."/>
            <person name="Heitman J."/>
            <person name="Vilgalys R."/>
            <person name="Stajich J.E."/>
        </authorList>
    </citation>
    <scope>NUCLEOTIDE SEQUENCE [LARGE SCALE GENOMIC DNA]</scope>
    <source>
        <strain evidence="8 9">LSU 92-RS-03</strain>
    </source>
</reference>
<comment type="similarity">
    <text evidence="1">Belongs to the DNA polymerase type-B-like family.</text>
</comment>
<dbReference type="Gene3D" id="3.30.460.10">
    <property type="entry name" value="Beta Polymerase, domain 2"/>
    <property type="match status" value="1"/>
</dbReference>
<evidence type="ECO:0000256" key="2">
    <source>
        <dbReference type="ARBA" id="ARBA00012388"/>
    </source>
</evidence>
<dbReference type="AlphaFoldDB" id="A0A367KCP3"/>
<dbReference type="SUPFAM" id="SSF81301">
    <property type="entry name" value="Nucleotidyltransferase"/>
    <property type="match status" value="1"/>
</dbReference>
<dbReference type="GO" id="GO:0003729">
    <property type="term" value="F:mRNA binding"/>
    <property type="evidence" value="ECO:0007669"/>
    <property type="project" value="TreeGrafter"/>
</dbReference>
<dbReference type="InterPro" id="IPR045862">
    <property type="entry name" value="Trf4-like"/>
</dbReference>
<feature type="domain" description="PAP-associated" evidence="6">
    <location>
        <begin position="220"/>
        <end position="273"/>
    </location>
</feature>
<feature type="region of interest" description="Disordered" evidence="5">
    <location>
        <begin position="365"/>
        <end position="433"/>
    </location>
</feature>
<name>A0A367KCP3_RHIST</name>
<dbReference type="InterPro" id="IPR043519">
    <property type="entry name" value="NT_sf"/>
</dbReference>
<evidence type="ECO:0000259" key="6">
    <source>
        <dbReference type="Pfam" id="PF03828"/>
    </source>
</evidence>
<evidence type="ECO:0000256" key="5">
    <source>
        <dbReference type="SAM" id="MobiDB-lite"/>
    </source>
</evidence>
<keyword evidence="9" id="KW-1185">Reference proteome</keyword>
<dbReference type="OrthoDB" id="273917at2759"/>
<dbReference type="GO" id="GO:0031123">
    <property type="term" value="P:RNA 3'-end processing"/>
    <property type="evidence" value="ECO:0007669"/>
    <property type="project" value="TreeGrafter"/>
</dbReference>
<dbReference type="GO" id="GO:0010605">
    <property type="term" value="P:negative regulation of macromolecule metabolic process"/>
    <property type="evidence" value="ECO:0007669"/>
    <property type="project" value="UniProtKB-ARBA"/>
</dbReference>
<dbReference type="Proteomes" id="UP000253551">
    <property type="component" value="Unassembled WGS sequence"/>
</dbReference>
<keyword evidence="3" id="KW-0479">Metal-binding</keyword>
<dbReference type="GO" id="GO:1990817">
    <property type="term" value="F:poly(A) RNA polymerase activity"/>
    <property type="evidence" value="ECO:0007669"/>
    <property type="project" value="UniProtKB-EC"/>
</dbReference>
<dbReference type="Pfam" id="PF22600">
    <property type="entry name" value="MTPAP-like_central"/>
    <property type="match status" value="1"/>
</dbReference>
<evidence type="ECO:0000313" key="8">
    <source>
        <dbReference type="EMBL" id="RCH99994.1"/>
    </source>
</evidence>
<dbReference type="PANTHER" id="PTHR23092">
    <property type="entry name" value="POLY(A) RNA POLYMERASE"/>
    <property type="match status" value="1"/>
</dbReference>
<dbReference type="Gene3D" id="1.10.1410.10">
    <property type="match status" value="1"/>
</dbReference>
<feature type="compositionally biased region" description="Basic and acidic residues" evidence="5">
    <location>
        <begin position="399"/>
        <end position="408"/>
    </location>
</feature>
<dbReference type="InterPro" id="IPR002058">
    <property type="entry name" value="PAP_assoc"/>
</dbReference>
<sequence>MDAPWSNKETLKKSNKLERLSNEIKDFESYIAPTKKEQLNRDTLLYSITQLIDSLWPGNTVTPFGSSVTGLQFPASDIDLNVNFEVLPKNNPIDVLKVIRKQAVSRHILPNYSTRLVANAKVPVLMATDENQVSIDITVQNECFSSDRTAVWLKEYPMLKPLFMVLKLSIANYRISSLPTFEPMSAKTAGLASYSLICMIVSYIQLQASSQHPSDPEYYANLLLGFLDFYTEFENTRQAISLEGKGAYLAKNQTDIKIDTKPGRLTIIDPDVPNANVARSTFRFDTLKTIFAKARDDLRKRISNSTKGESILSSILQVQSHYFGEPRSEGARFRVRQIWINTGEAPVKFPRKRFNQAYRPNLHVAGHRYEDERKPYRGERRYNPYNNNNNSPQRSYNNSREESYDREYQRHKKNNNSHLAQHYKNKADRAKRR</sequence>
<evidence type="ECO:0000313" key="9">
    <source>
        <dbReference type="Proteomes" id="UP000253551"/>
    </source>
</evidence>
<dbReference type="PANTHER" id="PTHR23092:SF15">
    <property type="entry name" value="INACTIVE NON-CANONICAL POLY(A) RNA POLYMERASE PROTEIN TRF4-2-RELATED"/>
    <property type="match status" value="1"/>
</dbReference>
<feature type="compositionally biased region" description="Basic residues" evidence="5">
    <location>
        <begin position="409"/>
        <end position="433"/>
    </location>
</feature>
<dbReference type="GO" id="GO:0043634">
    <property type="term" value="P:polyadenylation-dependent ncRNA catabolic process"/>
    <property type="evidence" value="ECO:0007669"/>
    <property type="project" value="TreeGrafter"/>
</dbReference>
<dbReference type="SUPFAM" id="SSF81631">
    <property type="entry name" value="PAP/OAS1 substrate-binding domain"/>
    <property type="match status" value="1"/>
</dbReference>
<keyword evidence="4" id="KW-0460">Magnesium</keyword>
<comment type="caution">
    <text evidence="8">The sequence shown here is derived from an EMBL/GenBank/DDBJ whole genome shotgun (WGS) entry which is preliminary data.</text>
</comment>
<feature type="domain" description="Poly(A) RNA polymerase mitochondrial-like central palm" evidence="7">
    <location>
        <begin position="20"/>
        <end position="142"/>
    </location>
</feature>
<dbReference type="GO" id="GO:0046872">
    <property type="term" value="F:metal ion binding"/>
    <property type="evidence" value="ECO:0007669"/>
    <property type="project" value="UniProtKB-KW"/>
</dbReference>
<accession>A0A367KCP3</accession>
<dbReference type="CDD" id="cd05402">
    <property type="entry name" value="NT_PAP_TUTase"/>
    <property type="match status" value="1"/>
</dbReference>
<organism evidence="8 9">
    <name type="scientific">Rhizopus stolonifer</name>
    <name type="common">Rhizopus nigricans</name>
    <dbReference type="NCBI Taxonomy" id="4846"/>
    <lineage>
        <taxon>Eukaryota</taxon>
        <taxon>Fungi</taxon>
        <taxon>Fungi incertae sedis</taxon>
        <taxon>Mucoromycota</taxon>
        <taxon>Mucoromycotina</taxon>
        <taxon>Mucoromycetes</taxon>
        <taxon>Mucorales</taxon>
        <taxon>Mucorineae</taxon>
        <taxon>Rhizopodaceae</taxon>
        <taxon>Rhizopus</taxon>
    </lineage>
</organism>
<dbReference type="EC" id="2.7.7.19" evidence="2"/>